<name>A0A0F9KJ86_9ZZZZ</name>
<protein>
    <submittedName>
        <fullName evidence="1">Uncharacterized protein</fullName>
    </submittedName>
</protein>
<gene>
    <name evidence="1" type="ORF">LCGC14_1323670</name>
</gene>
<organism evidence="1">
    <name type="scientific">marine sediment metagenome</name>
    <dbReference type="NCBI Taxonomy" id="412755"/>
    <lineage>
        <taxon>unclassified sequences</taxon>
        <taxon>metagenomes</taxon>
        <taxon>ecological metagenomes</taxon>
    </lineage>
</organism>
<dbReference type="EMBL" id="LAZR01007926">
    <property type="protein sequence ID" value="KKM82028.1"/>
    <property type="molecule type" value="Genomic_DNA"/>
</dbReference>
<accession>A0A0F9KJ86</accession>
<reference evidence="1" key="1">
    <citation type="journal article" date="2015" name="Nature">
        <title>Complex archaea that bridge the gap between prokaryotes and eukaryotes.</title>
        <authorList>
            <person name="Spang A."/>
            <person name="Saw J.H."/>
            <person name="Jorgensen S.L."/>
            <person name="Zaremba-Niedzwiedzka K."/>
            <person name="Martijn J."/>
            <person name="Lind A.E."/>
            <person name="van Eijk R."/>
            <person name="Schleper C."/>
            <person name="Guy L."/>
            <person name="Ettema T.J."/>
        </authorList>
    </citation>
    <scope>NUCLEOTIDE SEQUENCE</scope>
</reference>
<evidence type="ECO:0000313" key="1">
    <source>
        <dbReference type="EMBL" id="KKM82028.1"/>
    </source>
</evidence>
<dbReference type="AlphaFoldDB" id="A0A0F9KJ86"/>
<proteinExistence type="predicted"/>
<sequence>MKSDTYRGGFLISYLSGVIYDPETHERAMKLVEQFEEGDTTSEVDIFEDHYIYLDGIDYYIRIPDTILNDIYFLSNYGRED</sequence>
<comment type="caution">
    <text evidence="1">The sequence shown here is derived from an EMBL/GenBank/DDBJ whole genome shotgun (WGS) entry which is preliminary data.</text>
</comment>